<keyword evidence="3" id="KW-1185">Reference proteome</keyword>
<feature type="compositionally biased region" description="Polar residues" evidence="1">
    <location>
        <begin position="61"/>
        <end position="83"/>
    </location>
</feature>
<feature type="region of interest" description="Disordered" evidence="1">
    <location>
        <begin position="60"/>
        <end position="97"/>
    </location>
</feature>
<sequence length="209" mass="23593">MEMNGNGEALHDPELAELQVIVQPPSIVVWGEVFNRPLVVLGPLDAAYYVVSAFNPETERTGTLSKTSDLSESEPSLDNSLSSGHEDDPDDNNDYSDFRVQPEALQVGVRATPFPNGYDMPHEEYYQHEEERHGYGYAIWDDLSITSLGSGWRLWIRAMDADGNPIGSVKTNAMLVQSIYLINAIQQTHTFAFDEMQWLQRFQRKKHGC</sequence>
<accession>A0ABR1U9B2</accession>
<proteinExistence type="predicted"/>
<reference evidence="2 3" key="1">
    <citation type="submission" date="2023-01" db="EMBL/GenBank/DDBJ databases">
        <title>Analysis of 21 Apiospora genomes using comparative genomics revels a genus with tremendous synthesis potential of carbohydrate active enzymes and secondary metabolites.</title>
        <authorList>
            <person name="Sorensen T."/>
        </authorList>
    </citation>
    <scope>NUCLEOTIDE SEQUENCE [LARGE SCALE GENOMIC DNA]</scope>
    <source>
        <strain evidence="2 3">CBS 33761</strain>
    </source>
</reference>
<organism evidence="2 3">
    <name type="scientific">Apiospora rasikravindrae</name>
    <dbReference type="NCBI Taxonomy" id="990691"/>
    <lineage>
        <taxon>Eukaryota</taxon>
        <taxon>Fungi</taxon>
        <taxon>Dikarya</taxon>
        <taxon>Ascomycota</taxon>
        <taxon>Pezizomycotina</taxon>
        <taxon>Sordariomycetes</taxon>
        <taxon>Xylariomycetidae</taxon>
        <taxon>Amphisphaeriales</taxon>
        <taxon>Apiosporaceae</taxon>
        <taxon>Apiospora</taxon>
    </lineage>
</organism>
<name>A0ABR1U9B2_9PEZI</name>
<dbReference type="Proteomes" id="UP001444661">
    <property type="component" value="Unassembled WGS sequence"/>
</dbReference>
<evidence type="ECO:0000313" key="3">
    <source>
        <dbReference type="Proteomes" id="UP001444661"/>
    </source>
</evidence>
<evidence type="ECO:0000256" key="1">
    <source>
        <dbReference type="SAM" id="MobiDB-lite"/>
    </source>
</evidence>
<dbReference type="EMBL" id="JAQQWK010000001">
    <property type="protein sequence ID" value="KAK8055480.1"/>
    <property type="molecule type" value="Genomic_DNA"/>
</dbReference>
<gene>
    <name evidence="2" type="ORF">PG993_000707</name>
</gene>
<protein>
    <submittedName>
        <fullName evidence="2">Uncharacterized protein</fullName>
    </submittedName>
</protein>
<evidence type="ECO:0000313" key="2">
    <source>
        <dbReference type="EMBL" id="KAK8055480.1"/>
    </source>
</evidence>
<comment type="caution">
    <text evidence="2">The sequence shown here is derived from an EMBL/GenBank/DDBJ whole genome shotgun (WGS) entry which is preliminary data.</text>
</comment>